<comment type="cofactor">
    <cofactor evidence="1 3">
        <name>pyridoxal 5'-phosphate</name>
        <dbReference type="ChEBI" id="CHEBI:597326"/>
    </cofactor>
</comment>
<dbReference type="InterPro" id="IPR009006">
    <property type="entry name" value="Ala_racemase/Decarboxylase_C"/>
</dbReference>
<dbReference type="GO" id="GO:0009089">
    <property type="term" value="P:lysine biosynthetic process via diaminopimelate"/>
    <property type="evidence" value="ECO:0007669"/>
    <property type="project" value="TreeGrafter"/>
</dbReference>
<dbReference type="SUPFAM" id="SSF50621">
    <property type="entry name" value="Alanine racemase C-terminal domain-like"/>
    <property type="match status" value="1"/>
</dbReference>
<reference evidence="5 6" key="1">
    <citation type="submission" date="2017-08" db="EMBL/GenBank/DDBJ databases">
        <title>Infants hospitalized years apart are colonized by the same room-sourced microbial strains.</title>
        <authorList>
            <person name="Brooks B."/>
            <person name="Olm M.R."/>
            <person name="Firek B.A."/>
            <person name="Baker R."/>
            <person name="Thomas B.C."/>
            <person name="Morowitz M.J."/>
            <person name="Banfield J.F."/>
        </authorList>
    </citation>
    <scope>NUCLEOTIDE SEQUENCE [LARGE SCALE GENOMIC DNA]</scope>
    <source>
        <strain evidence="5">S2_005_002_R2_33</strain>
    </source>
</reference>
<dbReference type="Gene3D" id="2.40.37.10">
    <property type="entry name" value="Lyase, Ornithine Decarboxylase, Chain A, domain 1"/>
    <property type="match status" value="1"/>
</dbReference>
<evidence type="ECO:0000256" key="3">
    <source>
        <dbReference type="PIRSR" id="PIRSR600183-50"/>
    </source>
</evidence>
<evidence type="ECO:0000313" key="6">
    <source>
        <dbReference type="Proteomes" id="UP000249082"/>
    </source>
</evidence>
<feature type="modified residue" description="N6-(pyridoxal phosphate)lysine" evidence="3">
    <location>
        <position position="51"/>
    </location>
</feature>
<organism evidence="5 6">
    <name type="scientific">Novosphingobium pentaromativorans</name>
    <dbReference type="NCBI Taxonomy" id="205844"/>
    <lineage>
        <taxon>Bacteria</taxon>
        <taxon>Pseudomonadati</taxon>
        <taxon>Pseudomonadota</taxon>
        <taxon>Alphaproteobacteria</taxon>
        <taxon>Sphingomonadales</taxon>
        <taxon>Sphingomonadaceae</taxon>
        <taxon>Novosphingobium</taxon>
    </lineage>
</organism>
<dbReference type="PANTHER" id="PTHR43727:SF2">
    <property type="entry name" value="GROUP IV DECARBOXYLASE"/>
    <property type="match status" value="1"/>
</dbReference>
<sequence>MTAGDRDALLEKAAERFGTPCFVYLTAPIEQRIDLLRDSFSGAVEFSYAVKSNPNPALLEWLSGRIEQLDISSAGELRLTQEAGWDTALLSFTGPGKREVEIDEAIRAGVGHLVIESLREARLADSIARSLGKVQPVLVRISPASLPKGFGDQMAGRPTPFGIDVEEADAALAAIVALPGLRLAGLHSYAGTQCLKAEAIAETYGHLLGLFDRLCSTHGIVPEMLVLGSGLGVAYHENDTPLDLSAVSAAFLPELADLKIRSRYAETRIVLELGRYLVSEAGYFVTRVVSTKLSRGRHIAICDGGMNNHLPASGHFGMVVRRNYRMHRLGQREDDELEAVDVVGPLCTSIDRLASGVELPRLAEGDLLAVHNSGAYGLTASPVHFISHPLPEEVMIVADTLLRITRPLGKVVSRYGHLAGIEEAALVDAGHPAAANQNL</sequence>
<dbReference type="PANTHER" id="PTHR43727">
    <property type="entry name" value="DIAMINOPIMELATE DECARBOXYLASE"/>
    <property type="match status" value="1"/>
</dbReference>
<protein>
    <submittedName>
        <fullName evidence="5">Decarboxylase</fullName>
    </submittedName>
</protein>
<dbReference type="Pfam" id="PF02784">
    <property type="entry name" value="Orn_Arg_deC_N"/>
    <property type="match status" value="1"/>
</dbReference>
<evidence type="ECO:0000256" key="1">
    <source>
        <dbReference type="ARBA" id="ARBA00001933"/>
    </source>
</evidence>
<gene>
    <name evidence="5" type="ORF">DI555_01680</name>
</gene>
<feature type="active site" description="Proton donor" evidence="3">
    <location>
        <position position="347"/>
    </location>
</feature>
<dbReference type="SUPFAM" id="SSF51419">
    <property type="entry name" value="PLP-binding barrel"/>
    <property type="match status" value="1"/>
</dbReference>
<dbReference type="PRINTS" id="PR01182">
    <property type="entry name" value="ORNDCRBXLASE"/>
</dbReference>
<dbReference type="EMBL" id="QFPX01000001">
    <property type="protein sequence ID" value="PZQ57653.1"/>
    <property type="molecule type" value="Genomic_DNA"/>
</dbReference>
<dbReference type="PRINTS" id="PR01179">
    <property type="entry name" value="ODADCRBXLASE"/>
</dbReference>
<dbReference type="InterPro" id="IPR029066">
    <property type="entry name" value="PLP-binding_barrel"/>
</dbReference>
<evidence type="ECO:0000259" key="4">
    <source>
        <dbReference type="Pfam" id="PF02784"/>
    </source>
</evidence>
<evidence type="ECO:0000256" key="2">
    <source>
        <dbReference type="ARBA" id="ARBA00022898"/>
    </source>
</evidence>
<keyword evidence="2 3" id="KW-0663">Pyridoxal phosphate</keyword>
<evidence type="ECO:0000313" key="5">
    <source>
        <dbReference type="EMBL" id="PZQ57653.1"/>
    </source>
</evidence>
<dbReference type="GO" id="GO:0006596">
    <property type="term" value="P:polyamine biosynthetic process"/>
    <property type="evidence" value="ECO:0007669"/>
    <property type="project" value="InterPro"/>
</dbReference>
<dbReference type="AlphaFoldDB" id="A0A2W5QSB2"/>
<dbReference type="Gene3D" id="3.20.20.10">
    <property type="entry name" value="Alanine racemase"/>
    <property type="match status" value="1"/>
</dbReference>
<dbReference type="InterPro" id="IPR002433">
    <property type="entry name" value="Orn_de-COase"/>
</dbReference>
<accession>A0A2W5QSB2</accession>
<dbReference type="InterPro" id="IPR022644">
    <property type="entry name" value="De-COase2_N"/>
</dbReference>
<dbReference type="GO" id="GO:0008836">
    <property type="term" value="F:diaminopimelate decarboxylase activity"/>
    <property type="evidence" value="ECO:0007669"/>
    <property type="project" value="TreeGrafter"/>
</dbReference>
<name>A0A2W5QSB2_9SPHN</name>
<dbReference type="CDD" id="cd06839">
    <property type="entry name" value="PLPDE_III_Btrk_like"/>
    <property type="match status" value="1"/>
</dbReference>
<feature type="domain" description="Orn/DAP/Arg decarboxylase 2 N-terminal" evidence="4">
    <location>
        <begin position="28"/>
        <end position="279"/>
    </location>
</feature>
<dbReference type="Proteomes" id="UP000249082">
    <property type="component" value="Unassembled WGS sequence"/>
</dbReference>
<dbReference type="InterPro" id="IPR000183">
    <property type="entry name" value="Orn/DAP/Arg_de-COase"/>
</dbReference>
<comment type="caution">
    <text evidence="5">The sequence shown here is derived from an EMBL/GenBank/DDBJ whole genome shotgun (WGS) entry which is preliminary data.</text>
</comment>
<proteinExistence type="predicted"/>